<dbReference type="SUPFAM" id="SSF46565">
    <property type="entry name" value="Chaperone J-domain"/>
    <property type="match status" value="1"/>
</dbReference>
<dbReference type="RefSeq" id="WP_220640180.1">
    <property type="nucleotide sequence ID" value="NZ_CP080429.1"/>
</dbReference>
<evidence type="ECO:0000313" key="5">
    <source>
        <dbReference type="Proteomes" id="UP000825381"/>
    </source>
</evidence>
<evidence type="ECO:0000313" key="4">
    <source>
        <dbReference type="EMBL" id="QYJ67835.1"/>
    </source>
</evidence>
<accession>A0ABX8V4W1</accession>
<dbReference type="InterPro" id="IPR001623">
    <property type="entry name" value="DnaJ_domain"/>
</dbReference>
<evidence type="ECO:0000259" key="3">
    <source>
        <dbReference type="PROSITE" id="PS50076"/>
    </source>
</evidence>
<evidence type="ECO:0000256" key="2">
    <source>
        <dbReference type="SAM" id="Phobius"/>
    </source>
</evidence>
<keyword evidence="2" id="KW-1133">Transmembrane helix</keyword>
<evidence type="ECO:0000256" key="1">
    <source>
        <dbReference type="ARBA" id="ARBA00023186"/>
    </source>
</evidence>
<dbReference type="Pfam" id="PF00226">
    <property type="entry name" value="DnaJ"/>
    <property type="match status" value="1"/>
</dbReference>
<dbReference type="PANTHER" id="PTHR44145">
    <property type="entry name" value="DNAJ HOMOLOG SUBFAMILY A MEMBER 3, MITOCHONDRIAL"/>
    <property type="match status" value="1"/>
</dbReference>
<keyword evidence="5" id="KW-1185">Reference proteome</keyword>
<sequence>MEDYYEILGVTSNSSQAEIKKAYRALAIQYHPDKNNGDSLSEERFKAIAEAYIVLSDMVQRDAYDYAKRYQVNPDGTPQTTPVTFLGLFKKIKTQIFNAGGQVNQEALFKVMDDILSDENITLLIREDDIHTNSLILDEILVSCIFLSDALKAAIHPKLVQLANGDARFIKKIAVLDKNASTTGTTQSADEQPSVVLIVLFVIVVVSVLFMIF</sequence>
<dbReference type="Gene3D" id="1.10.287.110">
    <property type="entry name" value="DnaJ domain"/>
    <property type="match status" value="1"/>
</dbReference>
<feature type="transmembrane region" description="Helical" evidence="2">
    <location>
        <begin position="195"/>
        <end position="212"/>
    </location>
</feature>
<reference evidence="4 5" key="1">
    <citation type="submission" date="2021-07" db="EMBL/GenBank/DDBJ databases">
        <title>Flavobacterium WSW3-B6 sp.nov, isolated from seaweed.</title>
        <authorList>
            <person name="Muhammad N."/>
            <person name="Ho H."/>
            <person name="Lee Y.-J."/>
            <person name="Nguyen T."/>
            <person name="Ho J."/>
            <person name="Kim S.-G."/>
        </authorList>
    </citation>
    <scope>NUCLEOTIDE SEQUENCE [LARGE SCALE GENOMIC DNA]</scope>
    <source>
        <strain evidence="4 5">WSW3-B6</strain>
    </source>
</reference>
<keyword evidence="1" id="KW-0143">Chaperone</keyword>
<protein>
    <submittedName>
        <fullName evidence="4">DnaJ domain-containing protein</fullName>
    </submittedName>
</protein>
<dbReference type="InterPro" id="IPR036869">
    <property type="entry name" value="J_dom_sf"/>
</dbReference>
<keyword evidence="2" id="KW-0812">Transmembrane</keyword>
<name>A0ABX8V4W1_9FLAO</name>
<organism evidence="4 5">
    <name type="scientific">Flavobacterium litorale</name>
    <dbReference type="NCBI Taxonomy" id="2856519"/>
    <lineage>
        <taxon>Bacteria</taxon>
        <taxon>Pseudomonadati</taxon>
        <taxon>Bacteroidota</taxon>
        <taxon>Flavobacteriia</taxon>
        <taxon>Flavobacteriales</taxon>
        <taxon>Flavobacteriaceae</taxon>
        <taxon>Flavobacterium</taxon>
    </lineage>
</organism>
<feature type="domain" description="J" evidence="3">
    <location>
        <begin position="3"/>
        <end position="68"/>
    </location>
</feature>
<dbReference type="SMART" id="SM00271">
    <property type="entry name" value="DnaJ"/>
    <property type="match status" value="1"/>
</dbReference>
<gene>
    <name evidence="4" type="ORF">K1I41_09815</name>
</gene>
<proteinExistence type="predicted"/>
<dbReference type="PROSITE" id="PS50076">
    <property type="entry name" value="DNAJ_2"/>
    <property type="match status" value="1"/>
</dbReference>
<dbReference type="PANTHER" id="PTHR44145:SF3">
    <property type="entry name" value="DNAJ HOMOLOG SUBFAMILY A MEMBER 3, MITOCHONDRIAL"/>
    <property type="match status" value="1"/>
</dbReference>
<dbReference type="InterPro" id="IPR051938">
    <property type="entry name" value="Apopto_cytoskel_mod"/>
</dbReference>
<dbReference type="Proteomes" id="UP000825381">
    <property type="component" value="Chromosome"/>
</dbReference>
<dbReference type="EMBL" id="CP080429">
    <property type="protein sequence ID" value="QYJ67835.1"/>
    <property type="molecule type" value="Genomic_DNA"/>
</dbReference>
<dbReference type="PRINTS" id="PR00625">
    <property type="entry name" value="JDOMAIN"/>
</dbReference>
<dbReference type="CDD" id="cd06257">
    <property type="entry name" value="DnaJ"/>
    <property type="match status" value="1"/>
</dbReference>
<keyword evidence="2" id="KW-0472">Membrane</keyword>